<reference evidence="3 4" key="1">
    <citation type="submission" date="2020-08" db="EMBL/GenBank/DDBJ databases">
        <title>Sphingobacterium sp. DN04309 isolated from aquaculture water.</title>
        <authorList>
            <person name="Zhang M."/>
        </authorList>
    </citation>
    <scope>NUCLEOTIDE SEQUENCE [LARGE SCALE GENOMIC DNA]</scope>
    <source>
        <strain evidence="3 4">DN04309</strain>
    </source>
</reference>
<feature type="chain" id="PRO_5047051203" evidence="1">
    <location>
        <begin position="20"/>
        <end position="253"/>
    </location>
</feature>
<dbReference type="Proteomes" id="UP000651271">
    <property type="component" value="Unassembled WGS sequence"/>
</dbReference>
<dbReference type="SUPFAM" id="SSF51695">
    <property type="entry name" value="PLC-like phosphodiesterases"/>
    <property type="match status" value="1"/>
</dbReference>
<evidence type="ECO:0000313" key="4">
    <source>
        <dbReference type="Proteomes" id="UP000651271"/>
    </source>
</evidence>
<dbReference type="Pfam" id="PF03009">
    <property type="entry name" value="GDPD"/>
    <property type="match status" value="1"/>
</dbReference>
<dbReference type="EMBL" id="JACOIJ010000012">
    <property type="protein sequence ID" value="MBD1429542.1"/>
    <property type="molecule type" value="Genomic_DNA"/>
</dbReference>
<sequence length="253" mass="29121">MKNITLACMLFAISLTSYAQKTKIIAHRGAWKTTNAPQNSIAALKHAIEMKAWGSEFDVSLTKDNILIVNHNNDYQGINVATNDYATLSQKKLSNGEKLPTAEEYMQEGLKQKRTKMIFEIKPNVLGKERSIEAAEHSYNLVKRLKGLKKTVFISFSYDACLHLKKLDKKVRVQYLGSDKSPIDLYNDGFSEMDFNSGVFKNRPQYFKDAKDRKMKINVWTVNSEEEMRYFIDNKVDYITTDEPELLQKILNN</sequence>
<proteinExistence type="predicted"/>
<dbReference type="InterPro" id="IPR017946">
    <property type="entry name" value="PLC-like_Pdiesterase_TIM-brl"/>
</dbReference>
<dbReference type="PANTHER" id="PTHR46211:SF1">
    <property type="entry name" value="GLYCEROPHOSPHODIESTER PHOSPHODIESTERASE, CYTOPLASMIC"/>
    <property type="match status" value="1"/>
</dbReference>
<dbReference type="PANTHER" id="PTHR46211">
    <property type="entry name" value="GLYCEROPHOSPHORYL DIESTER PHOSPHODIESTERASE"/>
    <property type="match status" value="1"/>
</dbReference>
<name>A0ABR7YE04_9SPHI</name>
<dbReference type="PROSITE" id="PS51704">
    <property type="entry name" value="GP_PDE"/>
    <property type="match status" value="1"/>
</dbReference>
<feature type="domain" description="GP-PDE" evidence="2">
    <location>
        <begin position="22"/>
        <end position="251"/>
    </location>
</feature>
<keyword evidence="4" id="KW-1185">Reference proteome</keyword>
<protein>
    <submittedName>
        <fullName evidence="3">Glycerophosphodiester phosphodiesterase</fullName>
    </submittedName>
</protein>
<dbReference type="Gene3D" id="3.20.20.190">
    <property type="entry name" value="Phosphatidylinositol (PI) phosphodiesterase"/>
    <property type="match status" value="1"/>
</dbReference>
<dbReference type="InterPro" id="IPR030395">
    <property type="entry name" value="GP_PDE_dom"/>
</dbReference>
<accession>A0ABR7YE04</accession>
<feature type="signal peptide" evidence="1">
    <location>
        <begin position="1"/>
        <end position="19"/>
    </location>
</feature>
<comment type="caution">
    <text evidence="3">The sequence shown here is derived from an EMBL/GenBank/DDBJ whole genome shotgun (WGS) entry which is preliminary data.</text>
</comment>
<evidence type="ECO:0000313" key="3">
    <source>
        <dbReference type="EMBL" id="MBD1429542.1"/>
    </source>
</evidence>
<keyword evidence="1" id="KW-0732">Signal</keyword>
<organism evidence="3 4">
    <name type="scientific">Sphingobacterium litopenaei</name>
    <dbReference type="NCBI Taxonomy" id="2763500"/>
    <lineage>
        <taxon>Bacteria</taxon>
        <taxon>Pseudomonadati</taxon>
        <taxon>Bacteroidota</taxon>
        <taxon>Sphingobacteriia</taxon>
        <taxon>Sphingobacteriales</taxon>
        <taxon>Sphingobacteriaceae</taxon>
        <taxon>Sphingobacterium</taxon>
    </lineage>
</organism>
<evidence type="ECO:0000256" key="1">
    <source>
        <dbReference type="SAM" id="SignalP"/>
    </source>
</evidence>
<gene>
    <name evidence="3" type="ORF">H8B04_08165</name>
</gene>
<evidence type="ECO:0000259" key="2">
    <source>
        <dbReference type="PROSITE" id="PS51704"/>
    </source>
</evidence>
<dbReference type="RefSeq" id="WP_190302036.1">
    <property type="nucleotide sequence ID" value="NZ_JACOIJ010000012.1"/>
</dbReference>